<feature type="chain" id="PRO_5046329889" evidence="2">
    <location>
        <begin position="29"/>
        <end position="205"/>
    </location>
</feature>
<geneLocation type="plasmid" evidence="3 4">
    <name>pCadTS8_2</name>
</geneLocation>
<keyword evidence="1" id="KW-0812">Transmembrane</keyword>
<feature type="transmembrane region" description="Helical" evidence="1">
    <location>
        <begin position="182"/>
        <end position="200"/>
    </location>
</feature>
<gene>
    <name evidence="3" type="ORF">OLW01_17060</name>
</gene>
<sequence length="205" mass="22742">MNIINLTNTTKAVSVILASLLFSFNTYAGLIMSPAQSNYSAGDSIVLDISYQFDGSETVSDISEFDFDFNFNPDTVSFEQFNLAQPYLSLVNSSDAWLEVFPDNNIGNVFGSLYYFGIDSAFTGTETYYNLFSLEFIALEEGQLNLTFNYLDIYGFSDGSTGPDIDFLDPDQFPRPDVSISVPEPSTIAFILLGLILIGFQRVKN</sequence>
<accession>A0ABY7AVX1</accession>
<dbReference type="Proteomes" id="UP001163726">
    <property type="component" value="Plasmid pCadTS8_2"/>
</dbReference>
<keyword evidence="2" id="KW-0732">Signal</keyword>
<keyword evidence="1" id="KW-1133">Transmembrane helix</keyword>
<reference evidence="3" key="1">
    <citation type="submission" date="2022-10" db="EMBL/GenBank/DDBJ databases">
        <title>Catenovulum adriacola sp. nov. isolated in the Harbour of Susak.</title>
        <authorList>
            <person name="Schoch T."/>
            <person name="Reich S.J."/>
            <person name="Stoeferle S."/>
            <person name="Flaiz M."/>
            <person name="Kazda M."/>
            <person name="Riedel C.U."/>
            <person name="Duerre P."/>
        </authorList>
    </citation>
    <scope>NUCLEOTIDE SEQUENCE</scope>
    <source>
        <strain evidence="3">TS8</strain>
        <plasmid evidence="3">pCadTS8_2</plasmid>
    </source>
</reference>
<organism evidence="3 4">
    <name type="scientific">Catenovulum adriaticum</name>
    <dbReference type="NCBI Taxonomy" id="2984846"/>
    <lineage>
        <taxon>Bacteria</taxon>
        <taxon>Pseudomonadati</taxon>
        <taxon>Pseudomonadota</taxon>
        <taxon>Gammaproteobacteria</taxon>
        <taxon>Alteromonadales</taxon>
        <taxon>Alteromonadaceae</taxon>
        <taxon>Catenovulum</taxon>
    </lineage>
</organism>
<evidence type="ECO:0000256" key="1">
    <source>
        <dbReference type="SAM" id="Phobius"/>
    </source>
</evidence>
<name>A0ABY7AVX1_9ALTE</name>
<feature type="signal peptide" evidence="2">
    <location>
        <begin position="1"/>
        <end position="28"/>
    </location>
</feature>
<proteinExistence type="predicted"/>
<evidence type="ECO:0000313" key="3">
    <source>
        <dbReference type="EMBL" id="WAJ72439.1"/>
    </source>
</evidence>
<dbReference type="NCBIfam" id="TIGR02595">
    <property type="entry name" value="PEP_CTERM"/>
    <property type="match status" value="1"/>
</dbReference>
<dbReference type="RefSeq" id="WP_268077240.1">
    <property type="nucleotide sequence ID" value="NZ_CP109967.1"/>
</dbReference>
<keyword evidence="1" id="KW-0472">Membrane</keyword>
<keyword evidence="3" id="KW-0614">Plasmid</keyword>
<dbReference type="InterPro" id="IPR013424">
    <property type="entry name" value="Ice-binding_C"/>
</dbReference>
<dbReference type="EMBL" id="CP109967">
    <property type="protein sequence ID" value="WAJ72439.1"/>
    <property type="molecule type" value="Genomic_DNA"/>
</dbReference>
<protein>
    <submittedName>
        <fullName evidence="3">PEP-CTERM sorting domain-containing protein</fullName>
    </submittedName>
</protein>
<evidence type="ECO:0000313" key="4">
    <source>
        <dbReference type="Proteomes" id="UP001163726"/>
    </source>
</evidence>
<keyword evidence="4" id="KW-1185">Reference proteome</keyword>
<evidence type="ECO:0000256" key="2">
    <source>
        <dbReference type="SAM" id="SignalP"/>
    </source>
</evidence>